<organism evidence="1 2">
    <name type="scientific">Vallitalea maricola</name>
    <dbReference type="NCBI Taxonomy" id="3074433"/>
    <lineage>
        <taxon>Bacteria</taxon>
        <taxon>Bacillati</taxon>
        <taxon>Bacillota</taxon>
        <taxon>Clostridia</taxon>
        <taxon>Lachnospirales</taxon>
        <taxon>Vallitaleaceae</taxon>
        <taxon>Vallitalea</taxon>
    </lineage>
</organism>
<comment type="caution">
    <text evidence="1">The sequence shown here is derived from an EMBL/GenBank/DDBJ whole genome shotgun (WGS) entry which is preliminary data.</text>
</comment>
<evidence type="ECO:0000313" key="2">
    <source>
        <dbReference type="Proteomes" id="UP001374599"/>
    </source>
</evidence>
<reference evidence="1" key="1">
    <citation type="submission" date="2023-09" db="EMBL/GenBank/DDBJ databases">
        <title>Vallitalea sediminicola and Vallitalea maricola sp. nov., anaerobic bacteria isolated from marine sediment.</title>
        <authorList>
            <person name="Hirano S."/>
            <person name="Maeda A."/>
            <person name="Terahara T."/>
            <person name="Mori K."/>
            <person name="Hamada M."/>
            <person name="Matsumoto R."/>
            <person name="Kobayashi T."/>
        </authorList>
    </citation>
    <scope>NUCLEOTIDE SEQUENCE</scope>
    <source>
        <strain evidence="1">AN17-2</strain>
    </source>
</reference>
<keyword evidence="2" id="KW-1185">Reference proteome</keyword>
<gene>
    <name evidence="1" type="ORF">AN2V17_09870</name>
</gene>
<sequence length="307" mass="35755">MRIDRLLAITTYLLNRNIVTGKQLAVKFEVSERTIQRDIETINMAGIPIVSLKGVSGGYQIMDTFRVMKQPMTNDDIEAIIIALKGLETTLEDEQITKTLEKIKSLSSDNDEIISIDFSIINENQCISKYMKALSDAIVNKKMVTIKYCNADQLITKRNIEPVMLKYKWYTWYVAAYCLDKQDYRIFKLNRIQEIVQSNISFNKLHIAEKGLFDKLLRKDNRKYIHIKLSCSKNAMYILKEYIPKCTIVELGEDTYLCEMTLPENERMWYGIVLSLGTDIKVISPVELKERIVLHSKKIIEFYNYDI</sequence>
<dbReference type="Proteomes" id="UP001374599">
    <property type="component" value="Unassembled WGS sequence"/>
</dbReference>
<proteinExistence type="predicted"/>
<accession>A0ACB5UGR7</accession>
<protein>
    <submittedName>
        <fullName evidence="1">WYL domain-containing protein</fullName>
    </submittedName>
</protein>
<evidence type="ECO:0000313" key="1">
    <source>
        <dbReference type="EMBL" id="GMQ61758.1"/>
    </source>
</evidence>
<name>A0ACB5UGR7_9FIRM</name>
<dbReference type="EMBL" id="BTPU01000013">
    <property type="protein sequence ID" value="GMQ61758.1"/>
    <property type="molecule type" value="Genomic_DNA"/>
</dbReference>